<comment type="caution">
    <text evidence="2">The sequence shown here is derived from an EMBL/GenBank/DDBJ whole genome shotgun (WGS) entry which is preliminary data.</text>
</comment>
<protein>
    <recommendedName>
        <fullName evidence="4">MarR family transcriptional regulator</fullName>
    </recommendedName>
</protein>
<organism evidence="2 3">
    <name type="scientific">Aeromicrobium alkaliterrae</name>
    <dbReference type="NCBI Taxonomy" id="302168"/>
    <lineage>
        <taxon>Bacteria</taxon>
        <taxon>Bacillati</taxon>
        <taxon>Actinomycetota</taxon>
        <taxon>Actinomycetes</taxon>
        <taxon>Propionibacteriales</taxon>
        <taxon>Nocardioidaceae</taxon>
        <taxon>Aeromicrobium</taxon>
    </lineage>
</organism>
<dbReference type="RefSeq" id="WP_344203792.1">
    <property type="nucleotide sequence ID" value="NZ_BAAAME010000009.1"/>
</dbReference>
<sequence length="602" mass="65661">MSQKRDPRSTDPADAWRALASEIAGRGRMRVSRDGGRTYPRRYERTVTEQLPNQPAAVLIYDTAGAARTFCIDLDTSRGGRAAVAADLDAVTRLLEHSGARWFSDESPNGGVHVYVPLATPAPFPEASALARGLAATLPTMDPQPMLGIDSGCIRPPGGRHKTGGHQRLHGSLSAAYEATQTGTTDASWRRLVAEHAERPHSSPERATDAGHATVTQLRPRGRHNAPDDTYAAIARTGQYDPARYASPSEARQAVVWSAVAAGWDFKDLVVRVENGTWPGLAAMYGRYSRANRRAALTRDWHSAVAFEKRRRETTQVKPVRVGTTRGPKTHAGALYGYVRTWLNAVDLVFDQDRRDDLAARAVLYALAEAAQKTGSELIEFGNRSLAIATGLNQATVGKVLRRLLAEDDALIDLVEPAAGVRAHGYILKIPDNHVEAAHERPWRKGKITAVPAAFRELGLPATFAYAALRQVDSPISGRDLAHDARLGVQTTYDALEVLEAFGLARRTPAGYVLGPANLQLLAERFGVLEQIRDQLDRYRDERRAWWALLGIVRLVDHGQTLGRYGPAPPPPPDPDDAYTLLDMLEDQLGAHIIAFDPAATG</sequence>
<evidence type="ECO:0008006" key="4">
    <source>
        <dbReference type="Google" id="ProtNLM"/>
    </source>
</evidence>
<proteinExistence type="predicted"/>
<dbReference type="SUPFAM" id="SSF46785">
    <property type="entry name" value="Winged helix' DNA-binding domain"/>
    <property type="match status" value="1"/>
</dbReference>
<keyword evidence="3" id="KW-1185">Reference proteome</keyword>
<dbReference type="Proteomes" id="UP001501057">
    <property type="component" value="Unassembled WGS sequence"/>
</dbReference>
<reference evidence="3" key="1">
    <citation type="journal article" date="2019" name="Int. J. Syst. Evol. Microbiol.">
        <title>The Global Catalogue of Microorganisms (GCM) 10K type strain sequencing project: providing services to taxonomists for standard genome sequencing and annotation.</title>
        <authorList>
            <consortium name="The Broad Institute Genomics Platform"/>
            <consortium name="The Broad Institute Genome Sequencing Center for Infectious Disease"/>
            <person name="Wu L."/>
            <person name="Ma J."/>
        </authorList>
    </citation>
    <scope>NUCLEOTIDE SEQUENCE [LARGE SCALE GENOMIC DNA]</scope>
    <source>
        <strain evidence="3">JCM 13518</strain>
    </source>
</reference>
<evidence type="ECO:0000256" key="1">
    <source>
        <dbReference type="SAM" id="MobiDB-lite"/>
    </source>
</evidence>
<accession>A0ABP4WCJ5</accession>
<evidence type="ECO:0000313" key="3">
    <source>
        <dbReference type="Proteomes" id="UP001501057"/>
    </source>
</evidence>
<feature type="region of interest" description="Disordered" evidence="1">
    <location>
        <begin position="197"/>
        <end position="228"/>
    </location>
</feature>
<dbReference type="Gene3D" id="3.90.920.10">
    <property type="entry name" value="DNA primase, PRIM domain"/>
    <property type="match status" value="1"/>
</dbReference>
<feature type="compositionally biased region" description="Basic and acidic residues" evidence="1">
    <location>
        <begin position="197"/>
        <end position="209"/>
    </location>
</feature>
<evidence type="ECO:0000313" key="2">
    <source>
        <dbReference type="EMBL" id="GAA1751366.1"/>
    </source>
</evidence>
<gene>
    <name evidence="2" type="ORF">GCM10009710_33830</name>
</gene>
<dbReference type="InterPro" id="IPR036390">
    <property type="entry name" value="WH_DNA-bd_sf"/>
</dbReference>
<name>A0ABP4WCJ5_9ACTN</name>
<dbReference type="EMBL" id="BAAAME010000009">
    <property type="protein sequence ID" value="GAA1751366.1"/>
    <property type="molecule type" value="Genomic_DNA"/>
</dbReference>